<dbReference type="InterPro" id="IPR001849">
    <property type="entry name" value="PH_domain"/>
</dbReference>
<feature type="region of interest" description="Disordered" evidence="1">
    <location>
        <begin position="771"/>
        <end position="873"/>
    </location>
</feature>
<dbReference type="InterPro" id="IPR011993">
    <property type="entry name" value="PH-like_dom_sf"/>
</dbReference>
<proteinExistence type="predicted"/>
<feature type="compositionally biased region" description="Polar residues" evidence="1">
    <location>
        <begin position="771"/>
        <end position="792"/>
    </location>
</feature>
<dbReference type="GeneID" id="5547441"/>
<dbReference type="AlphaFoldDB" id="A7TF87"/>
<dbReference type="Proteomes" id="UP000000267">
    <property type="component" value="Unassembled WGS sequence"/>
</dbReference>
<feature type="compositionally biased region" description="Polar residues" evidence="1">
    <location>
        <begin position="805"/>
        <end position="817"/>
    </location>
</feature>
<feature type="region of interest" description="Disordered" evidence="1">
    <location>
        <begin position="888"/>
        <end position="1044"/>
    </location>
</feature>
<dbReference type="OMA" id="TLPHIYY"/>
<dbReference type="OrthoDB" id="5563754at2759"/>
<evidence type="ECO:0000256" key="1">
    <source>
        <dbReference type="SAM" id="MobiDB-lite"/>
    </source>
</evidence>
<dbReference type="KEGG" id="vpo:Kpol_2000p80"/>
<evidence type="ECO:0000313" key="3">
    <source>
        <dbReference type="EMBL" id="EDO19112.1"/>
    </source>
</evidence>
<sequence length="1044" mass="115348">MKRLFSGPKSPDLPSPSRFFKRNSVSSDSSSSIMKRSWSASNLRKFTNDSLPETDLELPQVSSELSPELIPIVTLLSAQAHRRYHEGVFLILHDLKSDGSQADRVWRNVYGVLIGTQLALWDAAELSGDSFELKNIAAKPTYINFTDAVLKTLSSVDKIVTESRQNMDNTLVVSTTLKNRFFIQFSNEQSFNMWHAAIRLSLFECTSLQEAYTGAFLSSRGSKLGDIKVVLADTKFNYEDWVSVRFGAGMPWKRCYAVISQPGSKKNPKGKIFFYENDKKVKKSNAMATLVDATAIYAVYPSSNKLIDTSTIIKVEGKIIFNKEPEQEVDIFIMPEKHQAVPGYDTIIRFLIPSMNTFKLYGRPKRLIANKDDQQSLLFGLPTLPHIYYLKLEELLPLVNSASSLEWSSHEWSVNIKELLQRKLTNGYTGCGSSSSLPTSVASPRIGSKELFGSASPLPTSDVFLPINTTPRSLSANKATFDDKSSLNSNPNSRMNKYAEFSSPKKQLNSSEDKRSVSANANIYSNKNSNYLQSSVTGGSSLSNLQYSDKGSALHQDAQSSEYSSSGTKLLYDTGDLNIKKTRSPMNLKIENSNTAGFNKDSNNISDTGLGLHPKPKVLSTASDLAGIYDKYSASPFGQSDQVSGNIKPQSLEVGRDINGNGAYDQYIGSSDSKTFEISHIADSSSSIHSVEKNNPLEKAPYPTGNQNVIEEFDELSKRISQIGMNSVYSGSAMGSRENLQDGFFTAKEPVGEDNIFDPDYVEQNNIYASQSNTESRSSFNYGIKDSNSSNHSVERLEAEELRKQNSNRSADSFNQQKFHDARNFSDPNIGQQPSYNSPNTSRGNFNQMPGDSPSPIAGNNANFAGHQNTNMPHSQAQYNLNIVSNGAQQQVQPPHGQQFRQGNPPQNRSQPPPMQNMRMGPPPPQGQPGQFKNMQGYAPYGQPHQPPYNKYGNSPTTSPYGQRFPQQGGPTPPAGYNRPHPNQIPMNAASPTSGQMPYNNKNMRPNFNQPPVNHVNNGKVRPKPSGGFSQFMPSSATNNPYSR</sequence>
<dbReference type="Pfam" id="PF25381">
    <property type="entry name" value="PH_26"/>
    <property type="match status" value="1"/>
</dbReference>
<dbReference type="SMART" id="SM00233">
    <property type="entry name" value="PH"/>
    <property type="match status" value="1"/>
</dbReference>
<feature type="region of interest" description="Disordered" evidence="1">
    <location>
        <begin position="475"/>
        <end position="516"/>
    </location>
</feature>
<dbReference type="eggNOG" id="ENOG502QPV9">
    <property type="taxonomic scope" value="Eukaryota"/>
</dbReference>
<dbReference type="SUPFAM" id="SSF50729">
    <property type="entry name" value="PH domain-like"/>
    <property type="match status" value="1"/>
</dbReference>
<feature type="compositionally biased region" description="Polar residues" evidence="1">
    <location>
        <begin position="990"/>
        <end position="1017"/>
    </location>
</feature>
<dbReference type="EMBL" id="DS480382">
    <property type="protein sequence ID" value="EDO19112.1"/>
    <property type="molecule type" value="Genomic_DNA"/>
</dbReference>
<feature type="compositionally biased region" description="Polar residues" evidence="1">
    <location>
        <begin position="486"/>
        <end position="495"/>
    </location>
</feature>
<feature type="domain" description="PH" evidence="2">
    <location>
        <begin position="82"/>
        <end position="203"/>
    </location>
</feature>
<feature type="compositionally biased region" description="Polar residues" evidence="1">
    <location>
        <begin position="858"/>
        <end position="873"/>
    </location>
</feature>
<name>A7TF87_VANPO</name>
<feature type="compositionally biased region" description="Polar residues" evidence="1">
    <location>
        <begin position="952"/>
        <end position="970"/>
    </location>
</feature>
<feature type="compositionally biased region" description="Pro residues" evidence="1">
    <location>
        <begin position="911"/>
        <end position="927"/>
    </location>
</feature>
<feature type="region of interest" description="Disordered" evidence="1">
    <location>
        <begin position="1"/>
        <end position="31"/>
    </location>
</feature>
<feature type="compositionally biased region" description="Basic and acidic residues" evidence="1">
    <location>
        <begin position="793"/>
        <end position="804"/>
    </location>
</feature>
<organism evidence="4">
    <name type="scientific">Vanderwaltozyma polyspora (strain ATCC 22028 / DSM 70294 / BCRC 21397 / CBS 2163 / NBRC 10782 / NRRL Y-8283 / UCD 57-17)</name>
    <name type="common">Kluyveromyces polysporus</name>
    <dbReference type="NCBI Taxonomy" id="436907"/>
    <lineage>
        <taxon>Eukaryota</taxon>
        <taxon>Fungi</taxon>
        <taxon>Dikarya</taxon>
        <taxon>Ascomycota</taxon>
        <taxon>Saccharomycotina</taxon>
        <taxon>Saccharomycetes</taxon>
        <taxon>Saccharomycetales</taxon>
        <taxon>Saccharomycetaceae</taxon>
        <taxon>Vanderwaltozyma</taxon>
    </lineage>
</organism>
<accession>A7TF87</accession>
<keyword evidence="4" id="KW-1185">Reference proteome</keyword>
<dbReference type="Gene3D" id="2.30.29.30">
    <property type="entry name" value="Pleckstrin-homology domain (PH domain)/Phosphotyrosine-binding domain (PTB)"/>
    <property type="match status" value="1"/>
</dbReference>
<gene>
    <name evidence="3" type="ORF">Kpol_2000p80</name>
</gene>
<dbReference type="RefSeq" id="XP_001646970.1">
    <property type="nucleotide sequence ID" value="XM_001646920.1"/>
</dbReference>
<feature type="compositionally biased region" description="Polar residues" evidence="1">
    <location>
        <begin position="826"/>
        <end position="850"/>
    </location>
</feature>
<dbReference type="PhylomeDB" id="A7TF87"/>
<dbReference type="FunCoup" id="A7TF87">
    <property type="interactions" value="219"/>
</dbReference>
<dbReference type="PROSITE" id="PS50003">
    <property type="entry name" value="PH_DOMAIN"/>
    <property type="match status" value="1"/>
</dbReference>
<dbReference type="HOGENOM" id="CLU_006977_1_0_1"/>
<dbReference type="InParanoid" id="A7TF87"/>
<reference evidence="3 4" key="1">
    <citation type="journal article" date="2007" name="Proc. Natl. Acad. Sci. U.S.A.">
        <title>Independent sorting-out of thousands of duplicated gene pairs in two yeast species descended from a whole-genome duplication.</title>
        <authorList>
            <person name="Scannell D.R."/>
            <person name="Frank A.C."/>
            <person name="Conant G.C."/>
            <person name="Byrne K.P."/>
            <person name="Woolfit M."/>
            <person name="Wolfe K.H."/>
        </authorList>
    </citation>
    <scope>NUCLEOTIDE SEQUENCE [LARGE SCALE GENOMIC DNA]</scope>
    <source>
        <strain evidence="4">ATCC 22028 / DSM 70294 / BCRC 21397 / CBS 2163 / NBRC 10782 / NRRL Y-8283 / UCD 57-17</strain>
    </source>
</reference>
<protein>
    <recommendedName>
        <fullName evidence="2">PH domain-containing protein</fullName>
    </recommendedName>
</protein>
<evidence type="ECO:0000313" key="4">
    <source>
        <dbReference type="Proteomes" id="UP000000267"/>
    </source>
</evidence>
<feature type="compositionally biased region" description="Polar residues" evidence="1">
    <location>
        <begin position="1028"/>
        <end position="1044"/>
    </location>
</feature>
<feature type="compositionally biased region" description="Low complexity" evidence="1">
    <location>
        <begin position="889"/>
        <end position="902"/>
    </location>
</feature>
<dbReference type="InterPro" id="IPR058155">
    <property type="entry name" value="Skg3/CAF120-like_PH"/>
</dbReference>
<evidence type="ECO:0000259" key="2">
    <source>
        <dbReference type="PROSITE" id="PS50003"/>
    </source>
</evidence>
<dbReference type="STRING" id="436907.A7TF87"/>